<proteinExistence type="inferred from homology"/>
<dbReference type="InterPro" id="IPR002401">
    <property type="entry name" value="Cyt_P450_E_grp-I"/>
</dbReference>
<dbReference type="PANTHER" id="PTHR47955:SF19">
    <property type="entry name" value="CYTOCHROME P450 71A9-LIKE ISOFORM X1"/>
    <property type="match status" value="1"/>
</dbReference>
<keyword evidence="10" id="KW-0732">Signal</keyword>
<evidence type="ECO:0000256" key="7">
    <source>
        <dbReference type="ARBA" id="ARBA00023033"/>
    </source>
</evidence>
<keyword evidence="6 8" id="KW-0408">Iron</keyword>
<evidence type="ECO:0000256" key="9">
    <source>
        <dbReference type="RuleBase" id="RU000461"/>
    </source>
</evidence>
<keyword evidence="5 9" id="KW-0560">Oxidoreductase</keyword>
<dbReference type="InterPro" id="IPR017972">
    <property type="entry name" value="Cyt_P450_CS"/>
</dbReference>
<evidence type="ECO:0000256" key="10">
    <source>
        <dbReference type="SAM" id="SignalP"/>
    </source>
</evidence>
<feature type="binding site" description="axial binding residue" evidence="8">
    <location>
        <position position="455"/>
    </location>
    <ligand>
        <name>heme</name>
        <dbReference type="ChEBI" id="CHEBI:30413"/>
    </ligand>
    <ligandPart>
        <name>Fe</name>
        <dbReference type="ChEBI" id="CHEBI:18248"/>
    </ligandPart>
</feature>
<dbReference type="Pfam" id="PF00067">
    <property type="entry name" value="p450"/>
    <property type="match status" value="1"/>
</dbReference>
<keyword evidence="12" id="KW-1185">Reference proteome</keyword>
<evidence type="ECO:0000313" key="12">
    <source>
        <dbReference type="Proteomes" id="UP001497457"/>
    </source>
</evidence>
<keyword evidence="4 8" id="KW-0479">Metal-binding</keyword>
<dbReference type="GO" id="GO:0004497">
    <property type="term" value="F:monooxygenase activity"/>
    <property type="evidence" value="ECO:0007669"/>
    <property type="project" value="UniProtKB-KW"/>
</dbReference>
<dbReference type="InterPro" id="IPR036396">
    <property type="entry name" value="Cyt_P450_sf"/>
</dbReference>
<dbReference type="EMBL" id="OZ075117">
    <property type="protein sequence ID" value="CAL5079424.1"/>
    <property type="molecule type" value="Genomic_DNA"/>
</dbReference>
<dbReference type="PANTHER" id="PTHR47955">
    <property type="entry name" value="CYTOCHROME P450 FAMILY 71 PROTEIN"/>
    <property type="match status" value="1"/>
</dbReference>
<gene>
    <name evidence="11" type="ORF">URODEC1_LOCUS107610</name>
</gene>
<dbReference type="FunFam" id="1.10.630.10:FF:000064">
    <property type="entry name" value="Cytochrome P450 monooxygenase"/>
    <property type="match status" value="1"/>
</dbReference>
<comment type="cofactor">
    <cofactor evidence="1 8">
        <name>heme</name>
        <dbReference type="ChEBI" id="CHEBI:30413"/>
    </cofactor>
</comment>
<evidence type="ECO:0000256" key="2">
    <source>
        <dbReference type="ARBA" id="ARBA00010617"/>
    </source>
</evidence>
<evidence type="ECO:0000256" key="5">
    <source>
        <dbReference type="ARBA" id="ARBA00023002"/>
    </source>
</evidence>
<evidence type="ECO:0008006" key="13">
    <source>
        <dbReference type="Google" id="ProtNLM"/>
    </source>
</evidence>
<evidence type="ECO:0000313" key="11">
    <source>
        <dbReference type="EMBL" id="CAL5079424.1"/>
    </source>
</evidence>
<dbReference type="PRINTS" id="PR00463">
    <property type="entry name" value="EP450I"/>
</dbReference>
<feature type="chain" id="PRO_5044767170" description="Cytochrome P450" evidence="10">
    <location>
        <begin position="23"/>
        <end position="518"/>
    </location>
</feature>
<feature type="signal peptide" evidence="10">
    <location>
        <begin position="1"/>
        <end position="22"/>
    </location>
</feature>
<evidence type="ECO:0000256" key="4">
    <source>
        <dbReference type="ARBA" id="ARBA00022723"/>
    </source>
</evidence>
<evidence type="ECO:0000256" key="8">
    <source>
        <dbReference type="PIRSR" id="PIRSR602401-1"/>
    </source>
</evidence>
<dbReference type="CDD" id="cd11072">
    <property type="entry name" value="CYP71-like"/>
    <property type="match status" value="1"/>
</dbReference>
<dbReference type="PROSITE" id="PS00086">
    <property type="entry name" value="CYTOCHROME_P450"/>
    <property type="match status" value="1"/>
</dbReference>
<protein>
    <recommendedName>
        <fullName evidence="13">Cytochrome P450</fullName>
    </recommendedName>
</protein>
<sequence>MDGIVYLFLALVAPLLVAVVHATKRRHAAPALRLPPGPWALPVIGSLHHIAGRLPHRAMRDLARRHGPVMLLRVGEVPTLVVSSREAAREVMKTHDVAFASRPLSATLRAMTDGGRDIIFAPYGDRWRRLRKVAVVELLSARRVLSFRGVREGEVAAMLRAAAAAAATARPAFDMRAALATLVADTTMRAAVGNRCKHRDVLLRELERCIPLAGGFNPADLWPSSRIVGRLSGAVGRARACRDAVRKVLDSIVDEHLERMDDMAGGGNGGGGEVEDFLQVMLKLHKDGSLEIPLNMDDIKHIIFDIFAGSETSSVVLEWAMAELIRNPRSMERAAAEVRRAFASRGAVDEDALAGGGELRYLRHVVRETFRLHAPVPLLVPRVSREPCRVLGYDVPRGTTVLVNAWALGRDERYWPGDPEEFRPERFEDDDAMAAVDLRGADFELVPFGAGRRMCPGMPFGLALIEHALAGLLLHFDWEVPGLADPAKLDMTEEFGITARRKNGLLLCPILRVPVPGL</sequence>
<dbReference type="InterPro" id="IPR001128">
    <property type="entry name" value="Cyt_P450"/>
</dbReference>
<evidence type="ECO:0000256" key="6">
    <source>
        <dbReference type="ARBA" id="ARBA00023004"/>
    </source>
</evidence>
<dbReference type="AlphaFoldDB" id="A0ABC9FPI6"/>
<dbReference type="PRINTS" id="PR00385">
    <property type="entry name" value="P450"/>
</dbReference>
<evidence type="ECO:0000256" key="3">
    <source>
        <dbReference type="ARBA" id="ARBA00022617"/>
    </source>
</evidence>
<name>A0ABC9FPI6_9POAL</name>
<comment type="similarity">
    <text evidence="2 9">Belongs to the cytochrome P450 family.</text>
</comment>
<dbReference type="SUPFAM" id="SSF48264">
    <property type="entry name" value="Cytochrome P450"/>
    <property type="match status" value="1"/>
</dbReference>
<keyword evidence="3 8" id="KW-0349">Heme</keyword>
<evidence type="ECO:0000256" key="1">
    <source>
        <dbReference type="ARBA" id="ARBA00001971"/>
    </source>
</evidence>
<organism evidence="11 12">
    <name type="scientific">Urochloa decumbens</name>
    <dbReference type="NCBI Taxonomy" id="240449"/>
    <lineage>
        <taxon>Eukaryota</taxon>
        <taxon>Viridiplantae</taxon>
        <taxon>Streptophyta</taxon>
        <taxon>Embryophyta</taxon>
        <taxon>Tracheophyta</taxon>
        <taxon>Spermatophyta</taxon>
        <taxon>Magnoliopsida</taxon>
        <taxon>Liliopsida</taxon>
        <taxon>Poales</taxon>
        <taxon>Poaceae</taxon>
        <taxon>PACMAD clade</taxon>
        <taxon>Panicoideae</taxon>
        <taxon>Panicodae</taxon>
        <taxon>Paniceae</taxon>
        <taxon>Melinidinae</taxon>
        <taxon>Urochloa</taxon>
    </lineage>
</organism>
<accession>A0ABC9FPI6</accession>
<keyword evidence="7 9" id="KW-0503">Monooxygenase</keyword>
<dbReference type="Gene3D" id="1.10.630.10">
    <property type="entry name" value="Cytochrome P450"/>
    <property type="match status" value="1"/>
</dbReference>
<reference evidence="11" key="1">
    <citation type="submission" date="2024-10" db="EMBL/GenBank/DDBJ databases">
        <authorList>
            <person name="Ryan C."/>
        </authorList>
    </citation>
    <scope>NUCLEOTIDE SEQUENCE [LARGE SCALE GENOMIC DNA]</scope>
</reference>
<dbReference type="GO" id="GO:0046872">
    <property type="term" value="F:metal ion binding"/>
    <property type="evidence" value="ECO:0007669"/>
    <property type="project" value="UniProtKB-KW"/>
</dbReference>
<dbReference type="Proteomes" id="UP001497457">
    <property type="component" value="Chromosome 7b"/>
</dbReference>